<evidence type="ECO:0000313" key="3">
    <source>
        <dbReference type="EMBL" id="ODQ48687.1"/>
    </source>
</evidence>
<feature type="coiled-coil region" evidence="1">
    <location>
        <begin position="1128"/>
        <end position="1162"/>
    </location>
</feature>
<feature type="compositionally biased region" description="Low complexity" evidence="2">
    <location>
        <begin position="1044"/>
        <end position="1062"/>
    </location>
</feature>
<feature type="compositionally biased region" description="Polar residues" evidence="2">
    <location>
        <begin position="70"/>
        <end position="86"/>
    </location>
</feature>
<feature type="coiled-coil region" evidence="1">
    <location>
        <begin position="801"/>
        <end position="902"/>
    </location>
</feature>
<feature type="region of interest" description="Disordered" evidence="2">
    <location>
        <begin position="553"/>
        <end position="619"/>
    </location>
</feature>
<reference evidence="3 4" key="1">
    <citation type="journal article" date="2016" name="Proc. Natl. Acad. Sci. U.S.A.">
        <title>Comparative genomics of biotechnologically important yeasts.</title>
        <authorList>
            <person name="Riley R."/>
            <person name="Haridas S."/>
            <person name="Wolfe K.H."/>
            <person name="Lopes M.R."/>
            <person name="Hittinger C.T."/>
            <person name="Goeker M."/>
            <person name="Salamov A.A."/>
            <person name="Wisecaver J.H."/>
            <person name="Long T.M."/>
            <person name="Calvey C.H."/>
            <person name="Aerts A.L."/>
            <person name="Barry K.W."/>
            <person name="Choi C."/>
            <person name="Clum A."/>
            <person name="Coughlan A.Y."/>
            <person name="Deshpande S."/>
            <person name="Douglass A.P."/>
            <person name="Hanson S.J."/>
            <person name="Klenk H.-P."/>
            <person name="LaButti K.M."/>
            <person name="Lapidus A."/>
            <person name="Lindquist E.A."/>
            <person name="Lipzen A.M."/>
            <person name="Meier-Kolthoff J.P."/>
            <person name="Ohm R.A."/>
            <person name="Otillar R.P."/>
            <person name="Pangilinan J.L."/>
            <person name="Peng Y."/>
            <person name="Rokas A."/>
            <person name="Rosa C.A."/>
            <person name="Scheuner C."/>
            <person name="Sibirny A.A."/>
            <person name="Slot J.C."/>
            <person name="Stielow J.B."/>
            <person name="Sun H."/>
            <person name="Kurtzman C.P."/>
            <person name="Blackwell M."/>
            <person name="Grigoriev I.V."/>
            <person name="Jeffries T.W."/>
        </authorList>
    </citation>
    <scope>NUCLEOTIDE SEQUENCE [LARGE SCALE GENOMIC DNA]</scope>
    <source>
        <strain evidence="3 4">NRRL Y-2026</strain>
    </source>
</reference>
<proteinExistence type="predicted"/>
<dbReference type="AlphaFoldDB" id="A0A1E3NRD2"/>
<feature type="region of interest" description="Disordered" evidence="2">
    <location>
        <begin position="1034"/>
        <end position="1114"/>
    </location>
</feature>
<keyword evidence="4" id="KW-1185">Reference proteome</keyword>
<feature type="compositionally biased region" description="Low complexity" evidence="2">
    <location>
        <begin position="142"/>
        <end position="159"/>
    </location>
</feature>
<dbReference type="Gene3D" id="2.120.10.80">
    <property type="entry name" value="Kelch-type beta propeller"/>
    <property type="match status" value="2"/>
</dbReference>
<feature type="compositionally biased region" description="Polar residues" evidence="2">
    <location>
        <begin position="117"/>
        <end position="126"/>
    </location>
</feature>
<dbReference type="RefSeq" id="XP_019019800.1">
    <property type="nucleotide sequence ID" value="XM_019160277.1"/>
</dbReference>
<dbReference type="OrthoDB" id="45365at2759"/>
<protein>
    <submittedName>
        <fullName evidence="3">Uncharacterized protein</fullName>
    </submittedName>
</protein>
<feature type="compositionally biased region" description="Acidic residues" evidence="2">
    <location>
        <begin position="1099"/>
        <end position="1110"/>
    </location>
</feature>
<dbReference type="PANTHER" id="PTHR23244">
    <property type="entry name" value="KELCH REPEAT DOMAIN"/>
    <property type="match status" value="1"/>
</dbReference>
<organism evidence="3 4">
    <name type="scientific">Pichia membranifaciens NRRL Y-2026</name>
    <dbReference type="NCBI Taxonomy" id="763406"/>
    <lineage>
        <taxon>Eukaryota</taxon>
        <taxon>Fungi</taxon>
        <taxon>Dikarya</taxon>
        <taxon>Ascomycota</taxon>
        <taxon>Saccharomycotina</taxon>
        <taxon>Pichiomycetes</taxon>
        <taxon>Pichiales</taxon>
        <taxon>Pichiaceae</taxon>
        <taxon>Pichia</taxon>
    </lineage>
</organism>
<dbReference type="PANTHER" id="PTHR23244:SF456">
    <property type="entry name" value="MULTIPLE EPIDERMAL GROWTH FACTOR-LIKE DOMAINS PROTEIN 8"/>
    <property type="match status" value="1"/>
</dbReference>
<dbReference type="SUPFAM" id="SSF117281">
    <property type="entry name" value="Kelch motif"/>
    <property type="match status" value="2"/>
</dbReference>
<dbReference type="GO" id="GO:0051285">
    <property type="term" value="C:cell cortex of cell tip"/>
    <property type="evidence" value="ECO:0007669"/>
    <property type="project" value="TreeGrafter"/>
</dbReference>
<sequence length="1176" mass="129923">MASFFKKINPNSKSPKPGAVYDSPPTASLPSPPVNQLKGEFNKRKLFPHKEKDPKYRSVSYDVPAPGARNTENYDSSNPNDTVGSASSNTTSHSHRTSNPPSRNTSHTHETRHEQVPAQTQMHTPNGTGTLLHPTAGGGTAGTSNNSNHSYGSNNSNNSGPAVTPWRKKKLYNSPFPRFGHAVSSLTSTSGTCYLMGGLSGNDVYGDMWVIEPIRKQDSSGTDSPYIASPIENPQKIPSPRTGHASILIGNAFIIFAGDTAINYDQSLDNKLYFFNISSLKWTITSPEGPKPCGRYGHQIAVLNFEISPSKWSSQLFVFGGQLNDQYFNDLWRFDLSKFKDPNNQWVRIHAKGDLPPPLANYTMTACNDRLYLYGGHNSGHINDQLYCYDALKNEWAICKLHGISPPALYGHSTTIFGTLLLIYGGRLPNDTNSGDLFVIDLSTFRCWRLQPNLPYSPGPRYGHSITVNPVDEKIIIMGGDIYDNDFNGIDDSSIGMIDEAKFSLLSSVIYECDIKLLEKFTDKSSMAISNSSEAEVSSVPFSAVTAATSNKAETGSATLASDSRTTFPTSFGRDKVRKSQLNIDLNDTSPSQPPHSPTSASTGPLVSSTPLHSADEEDYVSVDESVVHGTAKRPSEKLYMTSESPFSNSDTRNLSDSTQIKHDLDEKSRNHEVVDNEIFESENIDNIKNESTFANTNVQTDPVSDLIYKTPENDETSKLKKLTAISSNSNTTSTSVSNMTAKSVDEDEVYDDIPSNFATPSLQQFSTMPFSNSATPFSPALVERDNVKLMRLIQMVNDVKAEMKQSVSQANSQIVTLEAEKKELLEKLNAESRGNDSSMIEKNLQLESFIKDELSTIPALNSLIKEQQETINRLSAKVQGEELLQEKIYNLEAQNSSLNSKLENFFVIHGVTAVGEEDQSKDVSKAIKPTNFESVTTKVDALLEKWNNAAPHSGVLKEIDHLKQTNFNLSKQIEDSSSKFKEFEELYTESRNSLNKSHRALLLSQSETNKLKDQIKVLSNELEELKLKKRVFSNSNPRKPSYNRSLNSSTNANSTNKAVSSHVEGVEPNDLNGSNHAVNEGATNQSNTRNAGSVTEIDNFDGENGEIDESTSQHDISFVDDRYEIRIKDLEANLFIVSQERDQMREELISLKKQIYNTRNNASFSSSPVVSSPNI</sequence>
<dbReference type="GeneID" id="30176964"/>
<feature type="compositionally biased region" description="Polar residues" evidence="2">
    <location>
        <begin position="553"/>
        <end position="570"/>
    </location>
</feature>
<evidence type="ECO:0000256" key="1">
    <source>
        <dbReference type="SAM" id="Coils"/>
    </source>
</evidence>
<feature type="compositionally biased region" description="Low complexity" evidence="2">
    <location>
        <begin position="87"/>
        <end position="103"/>
    </location>
</feature>
<name>A0A1E3NRD2_9ASCO</name>
<dbReference type="InterPro" id="IPR015915">
    <property type="entry name" value="Kelch-typ_b-propeller"/>
</dbReference>
<dbReference type="STRING" id="763406.A0A1E3NRD2"/>
<feature type="compositionally biased region" description="Polar residues" evidence="2">
    <location>
        <begin position="1072"/>
        <end position="1094"/>
    </location>
</feature>
<feature type="region of interest" description="Disordered" evidence="2">
    <location>
        <begin position="1"/>
        <end position="166"/>
    </location>
</feature>
<dbReference type="Proteomes" id="UP000094455">
    <property type="component" value="Unassembled WGS sequence"/>
</dbReference>
<feature type="compositionally biased region" description="Basic and acidic residues" evidence="2">
    <location>
        <begin position="40"/>
        <end position="56"/>
    </location>
</feature>
<evidence type="ECO:0000256" key="2">
    <source>
        <dbReference type="SAM" id="MobiDB-lite"/>
    </source>
</evidence>
<gene>
    <name evidence="3" type="ORF">PICMEDRAFT_14219</name>
</gene>
<evidence type="ECO:0000313" key="4">
    <source>
        <dbReference type="Proteomes" id="UP000094455"/>
    </source>
</evidence>
<dbReference type="Pfam" id="PF24681">
    <property type="entry name" value="Kelch_KLHDC2_KLHL20_DRC7"/>
    <property type="match status" value="1"/>
</dbReference>
<dbReference type="EMBL" id="KV454001">
    <property type="protein sequence ID" value="ODQ48687.1"/>
    <property type="molecule type" value="Genomic_DNA"/>
</dbReference>
<dbReference type="GO" id="GO:0061245">
    <property type="term" value="P:establishment or maintenance of bipolar cell polarity"/>
    <property type="evidence" value="ECO:0007669"/>
    <property type="project" value="TreeGrafter"/>
</dbReference>
<feature type="compositionally biased region" description="Low complexity" evidence="2">
    <location>
        <begin position="1"/>
        <end position="17"/>
    </location>
</feature>
<keyword evidence="1" id="KW-0175">Coiled coil</keyword>
<accession>A0A1E3NRD2</accession>